<evidence type="ECO:0000256" key="4">
    <source>
        <dbReference type="ARBA" id="ARBA00022691"/>
    </source>
</evidence>
<dbReference type="EMBL" id="ARZA01000237">
    <property type="protein sequence ID" value="EOC99789.1"/>
    <property type="molecule type" value="Genomic_DNA"/>
</dbReference>
<evidence type="ECO:0000259" key="8">
    <source>
        <dbReference type="Pfam" id="PF07669"/>
    </source>
</evidence>
<evidence type="ECO:0000313" key="11">
    <source>
        <dbReference type="Proteomes" id="UP000013378"/>
    </source>
</evidence>
<evidence type="ECO:0000259" key="9">
    <source>
        <dbReference type="Pfam" id="PF12950"/>
    </source>
</evidence>
<dbReference type="GO" id="GO:0009007">
    <property type="term" value="F:site-specific DNA-methyltransferase (adenine-specific) activity"/>
    <property type="evidence" value="ECO:0007669"/>
    <property type="project" value="UniProtKB-EC"/>
</dbReference>
<sequence>MVTKGISEEDILYNPYFKIIDPACGGGYFLIEAYDRIKEIISKNYEQIINNHPNIKDELAKGVHQFILKNNLWGVDIDKFAVYMTTLSLLIKEPSKTRIPNIFQGDILLETKTLDCKINSKFQLVIGNPPYIGHKKIDKEYRKKLQNKYQDVYSNKSDLSYCFIKKGYDLLENRGRLIYITSRYFQESQSAIGLRSFIKDKFNIETIVDFYGSKVFKGARISPTIISCKKEELKQQKIHIYRLKDGVKVNKDNLDINDKTFFNVFTLSQSSLANDGWVLLASEEKNLFNKINEKGQYKLIDICVCNQGIITGCDKAFIVDKKTIEKEQLEQEIIKPWIKNSNIHKYKKDSVSKYILYTDIIKDLSDYPKVISHISPYKERLSKRRECIKGVRKWYQLQWGRELKLFEKPKIIFPFKSKNNKFIIDYDKVLCSADVYILNVKEEYTNIISLEYLLAFLNSSLFEFYFKCVAKKVGEKLYEYYPNKLMNLKIRIGSDTSEIINRVKSINEYYKKLNNISCNREEILMKIKREITYINEYFYKLYDIRSEEIVTIENRIFNVKEIGDKEMNKD</sequence>
<evidence type="ECO:0000256" key="3">
    <source>
        <dbReference type="ARBA" id="ARBA00022679"/>
    </source>
</evidence>
<evidence type="ECO:0000256" key="5">
    <source>
        <dbReference type="ARBA" id="ARBA00022747"/>
    </source>
</evidence>
<dbReference type="Proteomes" id="UP000013378">
    <property type="component" value="Unassembled WGS sequence"/>
</dbReference>
<comment type="caution">
    <text evidence="10">The sequence shown here is derived from an EMBL/GenBank/DDBJ whole genome shotgun (WGS) entry which is preliminary data.</text>
</comment>
<dbReference type="Gene3D" id="3.40.50.150">
    <property type="entry name" value="Vaccinia Virus protein VP39"/>
    <property type="match status" value="1"/>
</dbReference>
<keyword evidence="5" id="KW-0680">Restriction system</keyword>
<evidence type="ECO:0000313" key="10">
    <source>
        <dbReference type="EMBL" id="EOC99789.1"/>
    </source>
</evidence>
<keyword evidence="11" id="KW-1185">Reference proteome</keyword>
<dbReference type="PRINTS" id="PR00507">
    <property type="entry name" value="N12N6MTFRASE"/>
</dbReference>
<evidence type="ECO:0000256" key="2">
    <source>
        <dbReference type="ARBA" id="ARBA00022603"/>
    </source>
</evidence>
<dbReference type="GO" id="GO:0009307">
    <property type="term" value="P:DNA restriction-modification system"/>
    <property type="evidence" value="ECO:0007669"/>
    <property type="project" value="UniProtKB-KW"/>
</dbReference>
<feature type="domain" description="Type II methyltransferase M.TaqI-like" evidence="8">
    <location>
        <begin position="70"/>
        <end position="216"/>
    </location>
</feature>
<name>R1CBU9_9FIRM</name>
<keyword evidence="2" id="KW-0489">Methyltransferase</keyword>
<accession>R1CBU9</accession>
<dbReference type="Pfam" id="PF07669">
    <property type="entry name" value="Eco57I"/>
    <property type="match status" value="1"/>
</dbReference>
<dbReference type="InterPro" id="IPR050953">
    <property type="entry name" value="N4_N6_ade-DNA_methylase"/>
</dbReference>
<keyword evidence="3" id="KW-0808">Transferase</keyword>
<dbReference type="EC" id="2.1.1.72" evidence="1"/>
<evidence type="ECO:0000256" key="7">
    <source>
        <dbReference type="ARBA" id="ARBA00047942"/>
    </source>
</evidence>
<dbReference type="SUPFAM" id="SSF53335">
    <property type="entry name" value="S-adenosyl-L-methionine-dependent methyltransferases"/>
    <property type="match status" value="1"/>
</dbReference>
<comment type="catalytic activity">
    <reaction evidence="7">
        <text>a 2'-deoxyadenosine in DNA + S-adenosyl-L-methionine = an N(6)-methyl-2'-deoxyadenosine in DNA + S-adenosyl-L-homocysteine + H(+)</text>
        <dbReference type="Rhea" id="RHEA:15197"/>
        <dbReference type="Rhea" id="RHEA-COMP:12418"/>
        <dbReference type="Rhea" id="RHEA-COMP:12419"/>
        <dbReference type="ChEBI" id="CHEBI:15378"/>
        <dbReference type="ChEBI" id="CHEBI:57856"/>
        <dbReference type="ChEBI" id="CHEBI:59789"/>
        <dbReference type="ChEBI" id="CHEBI:90615"/>
        <dbReference type="ChEBI" id="CHEBI:90616"/>
        <dbReference type="EC" id="2.1.1.72"/>
    </reaction>
</comment>
<gene>
    <name evidence="10" type="ORF">L21TH_2168</name>
</gene>
<dbReference type="InterPro" id="IPR011639">
    <property type="entry name" value="MethylTrfase_TaqI-like_dom"/>
</dbReference>
<dbReference type="GO" id="GO:0032259">
    <property type="term" value="P:methylation"/>
    <property type="evidence" value="ECO:0007669"/>
    <property type="project" value="UniProtKB-KW"/>
</dbReference>
<reference evidence="10 11" key="1">
    <citation type="journal article" date="2015" name="Geomicrobiol. J.">
        <title>Caldisalinibacter kiritimatiensis gen. nov., sp. nov., a moderately thermohalophilic thiosulfate-reducing bacterium from a hypersaline microbial mat.</title>
        <authorList>
            <person name="Ben Hania W."/>
            <person name="Joseph M."/>
            <person name="Fiebig A."/>
            <person name="Bunk B."/>
            <person name="Klenk H.-P."/>
            <person name="Fardeau M.-L."/>
            <person name="Spring S."/>
        </authorList>
    </citation>
    <scope>NUCLEOTIDE SEQUENCE [LARGE SCALE GENOMIC DNA]</scope>
    <source>
        <strain evidence="10 11">L21-TH-D2</strain>
    </source>
</reference>
<dbReference type="Pfam" id="PF12950">
    <property type="entry name" value="TaqI_C"/>
    <property type="match status" value="1"/>
</dbReference>
<keyword evidence="4" id="KW-0949">S-adenosyl-L-methionine</keyword>
<feature type="domain" description="TaqI-like C-terminal specificity" evidence="9">
    <location>
        <begin position="341"/>
        <end position="488"/>
    </location>
</feature>
<dbReference type="PANTHER" id="PTHR33841:SF6">
    <property type="entry name" value="TYPE II METHYLTRANSFERASE M.HINDII"/>
    <property type="match status" value="1"/>
</dbReference>
<organism evidence="10 11">
    <name type="scientific">Caldisalinibacter kiritimatiensis</name>
    <dbReference type="NCBI Taxonomy" id="1304284"/>
    <lineage>
        <taxon>Bacteria</taxon>
        <taxon>Bacillati</taxon>
        <taxon>Bacillota</taxon>
        <taxon>Tissierellia</taxon>
        <taxon>Tissierellales</taxon>
        <taxon>Thermohalobacteraceae</taxon>
        <taxon>Caldisalinibacter</taxon>
    </lineage>
</organism>
<dbReference type="InterPro" id="IPR029063">
    <property type="entry name" value="SAM-dependent_MTases_sf"/>
</dbReference>
<evidence type="ECO:0000256" key="6">
    <source>
        <dbReference type="ARBA" id="ARBA00023125"/>
    </source>
</evidence>
<proteinExistence type="predicted"/>
<dbReference type="PATRIC" id="fig|1304284.3.peg.2131"/>
<dbReference type="GO" id="GO:0003677">
    <property type="term" value="F:DNA binding"/>
    <property type="evidence" value="ECO:0007669"/>
    <property type="project" value="UniProtKB-KW"/>
</dbReference>
<protein>
    <recommendedName>
        <fullName evidence="1">site-specific DNA-methyltransferase (adenine-specific)</fullName>
        <ecNumber evidence="1">2.1.1.72</ecNumber>
    </recommendedName>
</protein>
<dbReference type="AlphaFoldDB" id="R1CBU9"/>
<dbReference type="eggNOG" id="COG0286">
    <property type="taxonomic scope" value="Bacteria"/>
</dbReference>
<dbReference type="PANTHER" id="PTHR33841">
    <property type="entry name" value="DNA METHYLTRANSFERASE YEEA-RELATED"/>
    <property type="match status" value="1"/>
</dbReference>
<dbReference type="PROSITE" id="PS00092">
    <property type="entry name" value="N6_MTASE"/>
    <property type="match status" value="1"/>
</dbReference>
<dbReference type="InterPro" id="IPR002052">
    <property type="entry name" value="DNA_methylase_N6_adenine_CS"/>
</dbReference>
<dbReference type="STRING" id="1304284.L21TH_2168"/>
<dbReference type="InterPro" id="IPR025931">
    <property type="entry name" value="TaqI_C"/>
</dbReference>
<keyword evidence="6" id="KW-0238">DNA-binding</keyword>
<evidence type="ECO:0000256" key="1">
    <source>
        <dbReference type="ARBA" id="ARBA00011900"/>
    </source>
</evidence>